<proteinExistence type="inferred from homology"/>
<reference evidence="9" key="1">
    <citation type="journal article" date="2019" name="Int. J. Syst. Evol. Microbiol.">
        <title>The Global Catalogue of Microorganisms (GCM) 10K type strain sequencing project: providing services to taxonomists for standard genome sequencing and annotation.</title>
        <authorList>
            <consortium name="The Broad Institute Genomics Platform"/>
            <consortium name="The Broad Institute Genome Sequencing Center for Infectious Disease"/>
            <person name="Wu L."/>
            <person name="Ma J."/>
        </authorList>
    </citation>
    <scope>NUCLEOTIDE SEQUENCE [LARGE SCALE GENOMIC DNA]</scope>
    <source>
        <strain evidence="9">CGMCC 1.6964</strain>
    </source>
</reference>
<dbReference type="InterPro" id="IPR001626">
    <property type="entry name" value="ABC_TroCD"/>
</dbReference>
<dbReference type="SUPFAM" id="SSF81345">
    <property type="entry name" value="ABC transporter involved in vitamin B12 uptake, BtuC"/>
    <property type="match status" value="1"/>
</dbReference>
<dbReference type="InterPro" id="IPR037294">
    <property type="entry name" value="ABC_BtuC-like"/>
</dbReference>
<name>A0ABQ2L9V5_9BACL</name>
<dbReference type="PANTHER" id="PTHR30477:SF0">
    <property type="entry name" value="METAL TRANSPORT SYSTEM MEMBRANE PROTEIN TM_0125-RELATED"/>
    <property type="match status" value="1"/>
</dbReference>
<evidence type="ECO:0000256" key="3">
    <source>
        <dbReference type="ARBA" id="ARBA00022692"/>
    </source>
</evidence>
<dbReference type="PANTHER" id="PTHR30477">
    <property type="entry name" value="ABC-TRANSPORTER METAL-BINDING PROTEIN"/>
    <property type="match status" value="1"/>
</dbReference>
<keyword evidence="5 7" id="KW-0472">Membrane</keyword>
<evidence type="ECO:0000256" key="4">
    <source>
        <dbReference type="ARBA" id="ARBA00022989"/>
    </source>
</evidence>
<keyword evidence="3 6" id="KW-0812">Transmembrane</keyword>
<evidence type="ECO:0000256" key="1">
    <source>
        <dbReference type="ARBA" id="ARBA00004141"/>
    </source>
</evidence>
<evidence type="ECO:0008006" key="10">
    <source>
        <dbReference type="Google" id="ProtNLM"/>
    </source>
</evidence>
<evidence type="ECO:0000256" key="6">
    <source>
        <dbReference type="RuleBase" id="RU003943"/>
    </source>
</evidence>
<dbReference type="RefSeq" id="WP_051086771.1">
    <property type="nucleotide sequence ID" value="NZ_BMLN01000014.1"/>
</dbReference>
<comment type="similarity">
    <text evidence="2 6">Belongs to the ABC-3 integral membrane protein family.</text>
</comment>
<keyword evidence="4 7" id="KW-1133">Transmembrane helix</keyword>
<comment type="caution">
    <text evidence="8">The sequence shown here is derived from an EMBL/GenBank/DDBJ whole genome shotgun (WGS) entry which is preliminary data.</text>
</comment>
<dbReference type="Proteomes" id="UP000606653">
    <property type="component" value="Unassembled WGS sequence"/>
</dbReference>
<feature type="transmembrane region" description="Helical" evidence="7">
    <location>
        <begin position="33"/>
        <end position="53"/>
    </location>
</feature>
<dbReference type="Pfam" id="PF00950">
    <property type="entry name" value="ABC-3"/>
    <property type="match status" value="1"/>
</dbReference>
<sequence>MVHDSLEQVGMWELRKRRIGELSGRQKQFMQRAFLAGALIGIIAPVIGVYLMLRRQVLMADTLSHVLLAGVAGGTLLGINGSIGGFIAAVVAALLVEWLRNAYLTYAEVSVSLS</sequence>
<evidence type="ECO:0000313" key="9">
    <source>
        <dbReference type="Proteomes" id="UP000606653"/>
    </source>
</evidence>
<gene>
    <name evidence="8" type="ORF">GCM10010969_36870</name>
</gene>
<evidence type="ECO:0000313" key="8">
    <source>
        <dbReference type="EMBL" id="GGO07930.1"/>
    </source>
</evidence>
<protein>
    <recommendedName>
        <fullName evidence="10">Metal ABC transporter permease</fullName>
    </recommendedName>
</protein>
<dbReference type="EMBL" id="BMLN01000014">
    <property type="protein sequence ID" value="GGO07930.1"/>
    <property type="molecule type" value="Genomic_DNA"/>
</dbReference>
<keyword evidence="6" id="KW-0813">Transport</keyword>
<evidence type="ECO:0000256" key="7">
    <source>
        <dbReference type="SAM" id="Phobius"/>
    </source>
</evidence>
<keyword evidence="9" id="KW-1185">Reference proteome</keyword>
<organism evidence="8 9">
    <name type="scientific">Saccharibacillus kuerlensis</name>
    <dbReference type="NCBI Taxonomy" id="459527"/>
    <lineage>
        <taxon>Bacteria</taxon>
        <taxon>Bacillati</taxon>
        <taxon>Bacillota</taxon>
        <taxon>Bacilli</taxon>
        <taxon>Bacillales</taxon>
        <taxon>Paenibacillaceae</taxon>
        <taxon>Saccharibacillus</taxon>
    </lineage>
</organism>
<feature type="transmembrane region" description="Helical" evidence="7">
    <location>
        <begin position="65"/>
        <end position="96"/>
    </location>
</feature>
<comment type="subcellular location">
    <subcellularLocation>
        <location evidence="6">Cell membrane</location>
        <topology evidence="6">Multi-pass membrane protein</topology>
    </subcellularLocation>
    <subcellularLocation>
        <location evidence="1">Membrane</location>
        <topology evidence="1">Multi-pass membrane protein</topology>
    </subcellularLocation>
</comment>
<evidence type="ECO:0000256" key="5">
    <source>
        <dbReference type="ARBA" id="ARBA00023136"/>
    </source>
</evidence>
<accession>A0ABQ2L9V5</accession>
<evidence type="ECO:0000256" key="2">
    <source>
        <dbReference type="ARBA" id="ARBA00008034"/>
    </source>
</evidence>